<dbReference type="GO" id="GO:1901135">
    <property type="term" value="P:carbohydrate derivative metabolic process"/>
    <property type="evidence" value="ECO:0007669"/>
    <property type="project" value="InterPro"/>
</dbReference>
<dbReference type="Pfam" id="PF01418">
    <property type="entry name" value="HTH_6"/>
    <property type="match status" value="1"/>
</dbReference>
<evidence type="ECO:0000259" key="1">
    <source>
        <dbReference type="PROSITE" id="PS51071"/>
    </source>
</evidence>
<dbReference type="InterPro" id="IPR009057">
    <property type="entry name" value="Homeodomain-like_sf"/>
</dbReference>
<dbReference type="AlphaFoldDB" id="A0AAU9DPI7"/>
<dbReference type="PANTHER" id="PTHR30514">
    <property type="entry name" value="GLUCOKINASE"/>
    <property type="match status" value="1"/>
</dbReference>
<keyword evidence="3" id="KW-1185">Reference proteome</keyword>
<dbReference type="SUPFAM" id="SSF46689">
    <property type="entry name" value="Homeodomain-like"/>
    <property type="match status" value="1"/>
</dbReference>
<dbReference type="SUPFAM" id="SSF53697">
    <property type="entry name" value="SIS domain"/>
    <property type="match status" value="1"/>
</dbReference>
<dbReference type="InterPro" id="IPR046348">
    <property type="entry name" value="SIS_dom_sf"/>
</dbReference>
<dbReference type="GO" id="GO:0003700">
    <property type="term" value="F:DNA-binding transcription factor activity"/>
    <property type="evidence" value="ECO:0007669"/>
    <property type="project" value="InterPro"/>
</dbReference>
<dbReference type="EMBL" id="AP026801">
    <property type="protein sequence ID" value="BDR56948.1"/>
    <property type="molecule type" value="Genomic_DNA"/>
</dbReference>
<dbReference type="Proteomes" id="UP001321804">
    <property type="component" value="Chromosome"/>
</dbReference>
<gene>
    <name evidence="2" type="ORF">KIMC2_15100</name>
</gene>
<dbReference type="RefSeq" id="WP_317695574.1">
    <property type="nucleotide sequence ID" value="NZ_AP026801.1"/>
</dbReference>
<dbReference type="GO" id="GO:0097367">
    <property type="term" value="F:carbohydrate derivative binding"/>
    <property type="evidence" value="ECO:0007669"/>
    <property type="project" value="InterPro"/>
</dbReference>
<dbReference type="Gene3D" id="3.40.50.10490">
    <property type="entry name" value="Glucose-6-phosphate isomerase like protein, domain 1"/>
    <property type="match status" value="1"/>
</dbReference>
<evidence type="ECO:0000313" key="3">
    <source>
        <dbReference type="Proteomes" id="UP001321804"/>
    </source>
</evidence>
<dbReference type="PROSITE" id="PS51071">
    <property type="entry name" value="HTH_RPIR"/>
    <property type="match status" value="1"/>
</dbReference>
<reference evidence="2 3" key="1">
    <citation type="journal article" date="2023" name="Microbiol. Spectr.">
        <title>Symbiosis of Carpenter Bees with Uncharacterized Lactic Acid Bacteria Showing NAD Auxotrophy.</title>
        <authorList>
            <person name="Kawasaki S."/>
            <person name="Ozawa K."/>
            <person name="Mori T."/>
            <person name="Yamamoto A."/>
            <person name="Ito M."/>
            <person name="Ohkuma M."/>
            <person name="Sakamoto M."/>
            <person name="Matsutani M."/>
        </authorList>
    </citation>
    <scope>NUCLEOTIDE SEQUENCE [LARGE SCALE GENOMIC DNA]</scope>
    <source>
        <strain evidence="2 3">KimC2</strain>
    </source>
</reference>
<dbReference type="PANTHER" id="PTHR30514:SF1">
    <property type="entry name" value="HTH-TYPE TRANSCRIPTIONAL REGULATOR HEXR-RELATED"/>
    <property type="match status" value="1"/>
</dbReference>
<dbReference type="KEGG" id="xak:KIMC2_15100"/>
<feature type="domain" description="HTH rpiR-type" evidence="1">
    <location>
        <begin position="1"/>
        <end position="77"/>
    </location>
</feature>
<proteinExistence type="predicted"/>
<dbReference type="InterPro" id="IPR047640">
    <property type="entry name" value="RpiR-like"/>
</dbReference>
<name>A0AAU9DPI7_9LACO</name>
<protein>
    <recommendedName>
        <fullName evidence="1">HTH rpiR-type domain-containing protein</fullName>
    </recommendedName>
</protein>
<dbReference type="Gene3D" id="1.10.10.10">
    <property type="entry name" value="Winged helix-like DNA-binding domain superfamily/Winged helix DNA-binding domain"/>
    <property type="match status" value="1"/>
</dbReference>
<dbReference type="InterPro" id="IPR036388">
    <property type="entry name" value="WH-like_DNA-bd_sf"/>
</dbReference>
<accession>A0AAU9DPI7</accession>
<dbReference type="GO" id="GO:0003677">
    <property type="term" value="F:DNA binding"/>
    <property type="evidence" value="ECO:0007669"/>
    <property type="project" value="InterPro"/>
</dbReference>
<evidence type="ECO:0000313" key="2">
    <source>
        <dbReference type="EMBL" id="BDR56948.1"/>
    </source>
</evidence>
<organism evidence="2 3">
    <name type="scientific">Xylocopilactobacillus apis</name>
    <dbReference type="NCBI Taxonomy" id="2932183"/>
    <lineage>
        <taxon>Bacteria</taxon>
        <taxon>Bacillati</taxon>
        <taxon>Bacillota</taxon>
        <taxon>Bacilli</taxon>
        <taxon>Lactobacillales</taxon>
        <taxon>Lactobacillaceae</taxon>
        <taxon>Xylocopilactobacillus</taxon>
    </lineage>
</organism>
<dbReference type="InterPro" id="IPR000281">
    <property type="entry name" value="HTH_RpiR"/>
</dbReference>
<sequence length="252" mass="28796">MNIIESIKNHHQDFSRSEVKVENYIIEHPESVELFTITKLADEAHTSTGAVLRFCKILGYQGYKDFRFNMINYIHTIGKSKRNDDIIDEYLNIYERILNQLRNCDIHIMEQLAHDLINKNVNYILGIHYSSLPAKLLSDGLIDLGYISLFADDFMKAEHLTTNLSDSSTIVFYSIDGAKKNTAHFLSGVIDELPLNSYLITLNPQAELSKYFSNTITLPGNINSKKSIIDLQSIPIIYTEILLNLIYEKSNA</sequence>